<dbReference type="OrthoDB" id="9806718at2"/>
<dbReference type="GO" id="GO:0016020">
    <property type="term" value="C:membrane"/>
    <property type="evidence" value="ECO:0007669"/>
    <property type="project" value="InterPro"/>
</dbReference>
<feature type="transmembrane region" description="Helical" evidence="1">
    <location>
        <begin position="30"/>
        <end position="52"/>
    </location>
</feature>
<dbReference type="PANTHER" id="PTHR22911:SF137">
    <property type="entry name" value="SOLUTE CARRIER FAMILY 35 MEMBER G2-RELATED"/>
    <property type="match status" value="1"/>
</dbReference>
<dbReference type="RefSeq" id="WP_136877730.1">
    <property type="nucleotide sequence ID" value="NZ_SWBO01000008.1"/>
</dbReference>
<dbReference type="InterPro" id="IPR000620">
    <property type="entry name" value="EamA_dom"/>
</dbReference>
<sequence>MWKFYAILSAFFAAATAILAKIGIKGVSGNLATAVRTIIILFIAWGIILVTGEVRELKTLTRNNLLFLGLSGIATGLSWIFYFKALETGEVSKVAPIDKLSVAIALGLAFLILKEPIEIKTLIGATLIIAGTIVIIL</sequence>
<dbReference type="Proteomes" id="UP000310477">
    <property type="component" value="Unassembled WGS sequence"/>
</dbReference>
<name>A0A4U1BZZ4_9SPHI</name>
<keyword evidence="1" id="KW-0472">Membrane</keyword>
<dbReference type="PANTHER" id="PTHR22911">
    <property type="entry name" value="ACYL-MALONYL CONDENSING ENZYME-RELATED"/>
    <property type="match status" value="1"/>
</dbReference>
<reference evidence="3 4" key="1">
    <citation type="submission" date="2019-04" db="EMBL/GenBank/DDBJ databases">
        <title>Pedobacter sp. AR-2-6 sp. nov., isolated from Arctic soil.</title>
        <authorList>
            <person name="Dahal R.H."/>
            <person name="Kim D.-U."/>
        </authorList>
    </citation>
    <scope>NUCLEOTIDE SEQUENCE [LARGE SCALE GENOMIC DNA]</scope>
    <source>
        <strain evidence="3 4">AR-2-6</strain>
    </source>
</reference>
<dbReference type="Gene3D" id="1.10.3730.20">
    <property type="match status" value="1"/>
</dbReference>
<keyword evidence="1" id="KW-0812">Transmembrane</keyword>
<organism evidence="3 4">
    <name type="scientific">Pedobacter cryotolerans</name>
    <dbReference type="NCBI Taxonomy" id="2571270"/>
    <lineage>
        <taxon>Bacteria</taxon>
        <taxon>Pseudomonadati</taxon>
        <taxon>Bacteroidota</taxon>
        <taxon>Sphingobacteriia</taxon>
        <taxon>Sphingobacteriales</taxon>
        <taxon>Sphingobacteriaceae</taxon>
        <taxon>Pedobacter</taxon>
    </lineage>
</organism>
<keyword evidence="1" id="KW-1133">Transmembrane helix</keyword>
<evidence type="ECO:0000313" key="3">
    <source>
        <dbReference type="EMBL" id="TKB98451.1"/>
    </source>
</evidence>
<dbReference type="EMBL" id="SWBO01000008">
    <property type="protein sequence ID" value="TKB98451.1"/>
    <property type="molecule type" value="Genomic_DNA"/>
</dbReference>
<keyword evidence="4" id="KW-1185">Reference proteome</keyword>
<feature type="domain" description="EamA" evidence="2">
    <location>
        <begin position="2"/>
        <end position="136"/>
    </location>
</feature>
<protein>
    <submittedName>
        <fullName evidence="3">EamA family transporter</fullName>
    </submittedName>
</protein>
<proteinExistence type="predicted"/>
<feature type="transmembrane region" description="Helical" evidence="1">
    <location>
        <begin position="119"/>
        <end position="136"/>
    </location>
</feature>
<dbReference type="Pfam" id="PF00892">
    <property type="entry name" value="EamA"/>
    <property type="match status" value="1"/>
</dbReference>
<dbReference type="SUPFAM" id="SSF103481">
    <property type="entry name" value="Multidrug resistance efflux transporter EmrE"/>
    <property type="match status" value="1"/>
</dbReference>
<dbReference type="AlphaFoldDB" id="A0A4U1BZZ4"/>
<evidence type="ECO:0000259" key="2">
    <source>
        <dbReference type="Pfam" id="PF00892"/>
    </source>
</evidence>
<feature type="transmembrane region" description="Helical" evidence="1">
    <location>
        <begin position="64"/>
        <end position="82"/>
    </location>
</feature>
<accession>A0A4U1BZZ4</accession>
<dbReference type="InterPro" id="IPR037185">
    <property type="entry name" value="EmrE-like"/>
</dbReference>
<evidence type="ECO:0000313" key="4">
    <source>
        <dbReference type="Proteomes" id="UP000310477"/>
    </source>
</evidence>
<gene>
    <name evidence="3" type="ORF">FA045_14125</name>
</gene>
<comment type="caution">
    <text evidence="3">The sequence shown here is derived from an EMBL/GenBank/DDBJ whole genome shotgun (WGS) entry which is preliminary data.</text>
</comment>
<evidence type="ECO:0000256" key="1">
    <source>
        <dbReference type="SAM" id="Phobius"/>
    </source>
</evidence>